<reference evidence="1" key="1">
    <citation type="submission" date="2021-06" db="EMBL/GenBank/DDBJ databases">
        <authorList>
            <person name="Kallberg Y."/>
            <person name="Tangrot J."/>
            <person name="Rosling A."/>
        </authorList>
    </citation>
    <scope>NUCLEOTIDE SEQUENCE</scope>
    <source>
        <strain evidence="1">AU212A</strain>
    </source>
</reference>
<gene>
    <name evidence="1" type="ORF">SCALOS_LOCUS2794</name>
</gene>
<evidence type="ECO:0000313" key="1">
    <source>
        <dbReference type="EMBL" id="CAG8490114.1"/>
    </source>
</evidence>
<organism evidence="1 2">
    <name type="scientific">Scutellospora calospora</name>
    <dbReference type="NCBI Taxonomy" id="85575"/>
    <lineage>
        <taxon>Eukaryota</taxon>
        <taxon>Fungi</taxon>
        <taxon>Fungi incertae sedis</taxon>
        <taxon>Mucoromycota</taxon>
        <taxon>Glomeromycotina</taxon>
        <taxon>Glomeromycetes</taxon>
        <taxon>Diversisporales</taxon>
        <taxon>Gigasporaceae</taxon>
        <taxon>Scutellospora</taxon>
    </lineage>
</organism>
<dbReference type="Proteomes" id="UP000789860">
    <property type="component" value="Unassembled WGS sequence"/>
</dbReference>
<comment type="caution">
    <text evidence="1">The sequence shown here is derived from an EMBL/GenBank/DDBJ whole genome shotgun (WGS) entry which is preliminary data.</text>
</comment>
<dbReference type="EMBL" id="CAJVPM010002650">
    <property type="protein sequence ID" value="CAG8490114.1"/>
    <property type="molecule type" value="Genomic_DNA"/>
</dbReference>
<keyword evidence="2" id="KW-1185">Reference proteome</keyword>
<proteinExistence type="predicted"/>
<protein>
    <submittedName>
        <fullName evidence="1">3431_t:CDS:1</fullName>
    </submittedName>
</protein>
<accession>A0ACA9KS58</accession>
<name>A0ACA9KS58_9GLOM</name>
<evidence type="ECO:0000313" key="2">
    <source>
        <dbReference type="Proteomes" id="UP000789860"/>
    </source>
</evidence>
<sequence>MPEAYPDFLSENPTITLIYLPVSYHKTLSNKTKAKVEILQNSGLRYLSSQFLWETFLHVILDENNAIMCQISSGVHAYKSENTIQYRGRDIRIYNNKYKLYKDETIKILYDLDKGSKAIHRGLKLLQEEPNHDLIHAELSALKSEDLLTAIKDHSKYFPEILCSFIASTGTTLKLILAEDTEKVNKNKISHTIKNIEKKIKSSDAELIANAPDISSNEAEILKQNPKYSFADNITLQ</sequence>